<dbReference type="AlphaFoldDB" id="A0A1G4BRP9"/>
<accession>A0A1G4BRP9</accession>
<proteinExistence type="predicted"/>
<dbReference type="RefSeq" id="XP_022481267.1">
    <property type="nucleotide sequence ID" value="XM_022612128.1"/>
</dbReference>
<keyword evidence="2" id="KW-1185">Reference proteome</keyword>
<dbReference type="Proteomes" id="UP000176998">
    <property type="component" value="Unassembled WGS sequence"/>
</dbReference>
<reference evidence="1 2" key="1">
    <citation type="submission" date="2016-09" db="EMBL/GenBank/DDBJ databases">
        <authorList>
            <person name="Capua I."/>
            <person name="De Benedictis P."/>
            <person name="Joannis T."/>
            <person name="Lombin L.H."/>
            <person name="Cattoli G."/>
        </authorList>
    </citation>
    <scope>NUCLEOTIDE SEQUENCE [LARGE SCALE GENOMIC DNA]</scope>
    <source>
        <strain evidence="1 2">IMI 309357</strain>
    </source>
</reference>
<comment type="caution">
    <text evidence="1">The sequence shown here is derived from an EMBL/GenBank/DDBJ whole genome shotgun (WGS) entry which is preliminary data.</text>
</comment>
<evidence type="ECO:0000313" key="1">
    <source>
        <dbReference type="EMBL" id="OHF04132.1"/>
    </source>
</evidence>
<sequence>MPNIMMGRLWLDWLKKPSQRSRHAMRLFRLVGVGLLRRSHKTCGKRALKGFWWTMSMLASWDCWYRMDCLDLRLGRAHAAMGSFEEDWMARFWDQNREITLDF</sequence>
<protein>
    <submittedName>
        <fullName evidence="1">Uncharacterized protein</fullName>
    </submittedName>
</protein>
<evidence type="ECO:0000313" key="2">
    <source>
        <dbReference type="Proteomes" id="UP000176998"/>
    </source>
</evidence>
<organism evidence="1 2">
    <name type="scientific">Colletotrichum orchidophilum</name>
    <dbReference type="NCBI Taxonomy" id="1209926"/>
    <lineage>
        <taxon>Eukaryota</taxon>
        <taxon>Fungi</taxon>
        <taxon>Dikarya</taxon>
        <taxon>Ascomycota</taxon>
        <taxon>Pezizomycotina</taxon>
        <taxon>Sordariomycetes</taxon>
        <taxon>Hypocreomycetidae</taxon>
        <taxon>Glomerellales</taxon>
        <taxon>Glomerellaceae</taxon>
        <taxon>Colletotrichum</taxon>
    </lineage>
</organism>
<name>A0A1G4BRP9_9PEZI</name>
<gene>
    <name evidence="1" type="ORF">CORC01_00471</name>
</gene>
<dbReference type="EMBL" id="MJBS01000003">
    <property type="protein sequence ID" value="OHF04132.1"/>
    <property type="molecule type" value="Genomic_DNA"/>
</dbReference>
<dbReference type="GeneID" id="34553638"/>